<gene>
    <name evidence="1" type="primary">32</name>
    <name evidence="1" type="ORF">DNAM5_32</name>
</gene>
<keyword evidence="2" id="KW-1185">Reference proteome</keyword>
<dbReference type="EMBL" id="KC292029">
    <property type="protein sequence ID" value="AGM11895.1"/>
    <property type="molecule type" value="Genomic_DNA"/>
</dbReference>
<protein>
    <submittedName>
        <fullName evidence="1">Uncharacterized protein</fullName>
    </submittedName>
</protein>
<reference evidence="1 2" key="1">
    <citation type="submission" date="2012-12" db="EMBL/GenBank/DDBJ databases">
        <authorList>
            <person name="Sencilo A."/>
            <person name="Jacobs-Sera D."/>
            <person name="Russell D.A."/>
            <person name="Ko C."/>
            <person name="Atanasova N."/>
            <person name="Osterlund E."/>
            <person name="Oksanen H.M."/>
            <person name="Bamford D.H."/>
            <person name="Hatfull G.F."/>
            <person name="Roine E."/>
            <person name="Hendrix R.W."/>
        </authorList>
    </citation>
    <scope>NUCLEOTIDE SEQUENCE [LARGE SCALE GENOMIC DNA]</scope>
</reference>
<accession>R4TAF0</accession>
<dbReference type="Proteomes" id="UP000202086">
    <property type="component" value="Segment"/>
</dbReference>
<evidence type="ECO:0000313" key="1">
    <source>
        <dbReference type="EMBL" id="AGM11895.1"/>
    </source>
</evidence>
<dbReference type="RefSeq" id="YP_008059594.1">
    <property type="nucleotide sequence ID" value="NC_021330.1"/>
</dbReference>
<name>R4TAF0_9CAUD</name>
<sequence length="45" mass="5180">MSLEAFEYEGDDETMPSDMDGWFEVFDADEAKAWVASDTTVEVRR</sequence>
<evidence type="ECO:0000313" key="2">
    <source>
        <dbReference type="Proteomes" id="UP000202086"/>
    </source>
</evidence>
<dbReference type="KEGG" id="vg:16193484"/>
<proteinExistence type="predicted"/>
<dbReference type="OrthoDB" id="28953at10239"/>
<dbReference type="GeneID" id="16193484"/>
<organism evidence="1 2">
    <name type="scientific">Haloarcula californiae tailed virus 1</name>
    <dbReference type="NCBI Taxonomy" id="1273746"/>
    <lineage>
        <taxon>Viruses</taxon>
        <taxon>Duplodnaviria</taxon>
        <taxon>Heunggongvirae</taxon>
        <taxon>Uroviricota</taxon>
        <taxon>Caudoviricetes</taxon>
        <taxon>Thumleimavirales</taxon>
        <taxon>Druskaviridae</taxon>
        <taxon>Hacavirus</taxon>
        <taxon>Hacavirus italiense</taxon>
        <taxon>Hacavirus HCTV1</taxon>
    </lineage>
</organism>